<name>A0A974S3E6_9SPHN</name>
<proteinExistence type="predicted"/>
<sequence length="171" mass="18216">MKDRILGISSVVLAGANVLNWVCVGLGIAAFVLSYAFAPMALGHLAGKYPNQPVEPILNTIRVLFTLGVLAGYPIHVVFSRLRAIVGSAQAGDPFIAANANRLKAVGWALLAIQMLDLVLGIITIALTSRHVDTAGWLPSVGGWFSVLMVFVLARVFATGTQMRDDLEMTV</sequence>
<feature type="transmembrane region" description="Helical" evidence="1">
    <location>
        <begin position="105"/>
        <end position="129"/>
    </location>
</feature>
<protein>
    <submittedName>
        <fullName evidence="2">DUF2975 domain-containing protein</fullName>
    </submittedName>
</protein>
<reference evidence="3" key="1">
    <citation type="submission" date="2020-09" db="EMBL/GenBank/DDBJ databases">
        <title>Sphingomonas sp., a new species isolated from pork steak.</title>
        <authorList>
            <person name="Heidler von Heilborn D."/>
        </authorList>
    </citation>
    <scope>NUCLEOTIDE SEQUENCE [LARGE SCALE GENOMIC DNA]</scope>
</reference>
<evidence type="ECO:0000313" key="2">
    <source>
        <dbReference type="EMBL" id="QQV76344.1"/>
    </source>
</evidence>
<keyword evidence="1" id="KW-0472">Membrane</keyword>
<accession>A0A974S3E6</accession>
<dbReference type="Pfam" id="PF11188">
    <property type="entry name" value="DUF2975"/>
    <property type="match status" value="1"/>
</dbReference>
<dbReference type="AlphaFoldDB" id="A0A974S3E6"/>
<dbReference type="KEGG" id="sari:H5J25_12710"/>
<keyword evidence="1" id="KW-1133">Transmembrane helix</keyword>
<evidence type="ECO:0000313" key="3">
    <source>
        <dbReference type="Proteomes" id="UP000595894"/>
    </source>
</evidence>
<evidence type="ECO:0000256" key="1">
    <source>
        <dbReference type="SAM" id="Phobius"/>
    </source>
</evidence>
<keyword evidence="3" id="KW-1185">Reference proteome</keyword>
<dbReference type="RefSeq" id="WP_202091552.1">
    <property type="nucleotide sequence ID" value="NZ_CP061035.1"/>
</dbReference>
<feature type="transmembrane region" description="Helical" evidence="1">
    <location>
        <begin position="141"/>
        <end position="158"/>
    </location>
</feature>
<feature type="transmembrane region" description="Helical" evidence="1">
    <location>
        <begin position="12"/>
        <end position="37"/>
    </location>
</feature>
<feature type="transmembrane region" description="Helical" evidence="1">
    <location>
        <begin position="57"/>
        <end position="79"/>
    </location>
</feature>
<dbReference type="EMBL" id="CP061035">
    <property type="protein sequence ID" value="QQV76344.1"/>
    <property type="molecule type" value="Genomic_DNA"/>
</dbReference>
<dbReference type="Proteomes" id="UP000595894">
    <property type="component" value="Chromosome"/>
</dbReference>
<organism evidence="2 3">
    <name type="scientific">Sphingomonas aliaeris</name>
    <dbReference type="NCBI Taxonomy" id="2759526"/>
    <lineage>
        <taxon>Bacteria</taxon>
        <taxon>Pseudomonadati</taxon>
        <taxon>Pseudomonadota</taxon>
        <taxon>Alphaproteobacteria</taxon>
        <taxon>Sphingomonadales</taxon>
        <taxon>Sphingomonadaceae</taxon>
        <taxon>Sphingomonas</taxon>
    </lineage>
</organism>
<keyword evidence="1" id="KW-0812">Transmembrane</keyword>
<dbReference type="InterPro" id="IPR021354">
    <property type="entry name" value="DUF2975"/>
</dbReference>
<gene>
    <name evidence="2" type="ORF">H5J25_12710</name>
</gene>